<dbReference type="EMBL" id="BMWY01000001">
    <property type="protein sequence ID" value="GGZ44715.1"/>
    <property type="molecule type" value="Genomic_DNA"/>
</dbReference>
<proteinExistence type="predicted"/>
<evidence type="ECO:0000313" key="3">
    <source>
        <dbReference type="Proteomes" id="UP000615593"/>
    </source>
</evidence>
<dbReference type="Proteomes" id="UP000615593">
    <property type="component" value="Unassembled WGS sequence"/>
</dbReference>
<evidence type="ECO:0000313" key="2">
    <source>
        <dbReference type="EMBL" id="GGZ44715.1"/>
    </source>
</evidence>
<feature type="transmembrane region" description="Helical" evidence="1">
    <location>
        <begin position="182"/>
        <end position="203"/>
    </location>
</feature>
<keyword evidence="3" id="KW-1185">Reference proteome</keyword>
<accession>A0ABQ3BLF0</accession>
<organism evidence="2 3">
    <name type="scientific">Mesonia mobilis</name>
    <dbReference type="NCBI Taxonomy" id="369791"/>
    <lineage>
        <taxon>Bacteria</taxon>
        <taxon>Pseudomonadati</taxon>
        <taxon>Bacteroidota</taxon>
        <taxon>Flavobacteriia</taxon>
        <taxon>Flavobacteriales</taxon>
        <taxon>Flavobacteriaceae</taxon>
        <taxon>Mesonia</taxon>
    </lineage>
</organism>
<reference evidence="3" key="1">
    <citation type="journal article" date="2019" name="Int. J. Syst. Evol. Microbiol.">
        <title>The Global Catalogue of Microorganisms (GCM) 10K type strain sequencing project: providing services to taxonomists for standard genome sequencing and annotation.</title>
        <authorList>
            <consortium name="The Broad Institute Genomics Platform"/>
            <consortium name="The Broad Institute Genome Sequencing Center for Infectious Disease"/>
            <person name="Wu L."/>
            <person name="Ma J."/>
        </authorList>
    </citation>
    <scope>NUCLEOTIDE SEQUENCE [LARGE SCALE GENOMIC DNA]</scope>
    <source>
        <strain evidence="3">KCTC 12708</strain>
    </source>
</reference>
<feature type="transmembrane region" description="Helical" evidence="1">
    <location>
        <begin position="104"/>
        <end position="124"/>
    </location>
</feature>
<sequence length="204" mass="23395">MKWFIKLASYLFHPLWMPFFGTVIYFRISPRFLPEPIIKAKLLAIAILTIFIPIVFYFLLKNLGLVKSLQLANVKERRLPMLFFCLILLTVLNFILVGEEYATLWYFFTGILYTSIIAFTLNIFKYKVSLHMMGVAGLTAFIICISFIYGTNLTYVIAFLLFSIGWTASSRIQEKAHSSSELITGLCIGALPQLSLLLFQHIIL</sequence>
<gene>
    <name evidence="2" type="ORF">GCM10008088_02220</name>
</gene>
<feature type="transmembrane region" description="Helical" evidence="1">
    <location>
        <begin position="136"/>
        <end position="162"/>
    </location>
</feature>
<dbReference type="GeneID" id="94367864"/>
<name>A0ABQ3BLF0_9FLAO</name>
<keyword evidence="1" id="KW-0812">Transmembrane</keyword>
<keyword evidence="1" id="KW-0472">Membrane</keyword>
<feature type="transmembrane region" description="Helical" evidence="1">
    <location>
        <begin position="40"/>
        <end position="60"/>
    </location>
</feature>
<evidence type="ECO:0000256" key="1">
    <source>
        <dbReference type="SAM" id="Phobius"/>
    </source>
</evidence>
<comment type="caution">
    <text evidence="2">The sequence shown here is derived from an EMBL/GenBank/DDBJ whole genome shotgun (WGS) entry which is preliminary data.</text>
</comment>
<dbReference type="RefSeq" id="WP_027884896.1">
    <property type="nucleotide sequence ID" value="NZ_BMWY01000001.1"/>
</dbReference>
<feature type="transmembrane region" description="Helical" evidence="1">
    <location>
        <begin position="7"/>
        <end position="28"/>
    </location>
</feature>
<protein>
    <recommendedName>
        <fullName evidence="4">PAP2 superfamily protein</fullName>
    </recommendedName>
</protein>
<feature type="transmembrane region" description="Helical" evidence="1">
    <location>
        <begin position="81"/>
        <end position="98"/>
    </location>
</feature>
<evidence type="ECO:0008006" key="4">
    <source>
        <dbReference type="Google" id="ProtNLM"/>
    </source>
</evidence>
<keyword evidence="1" id="KW-1133">Transmembrane helix</keyword>